<dbReference type="RefSeq" id="WP_148895132.1">
    <property type="nucleotide sequence ID" value="NZ_VNIB01000003.1"/>
</dbReference>
<dbReference type="OrthoDB" id="9762378at2"/>
<dbReference type="PANTHER" id="PTHR48101:SF4">
    <property type="entry name" value="METHYLMALONYL-COA MUTASE, MITOCHONDRIAL"/>
    <property type="match status" value="1"/>
</dbReference>
<evidence type="ECO:0000256" key="6">
    <source>
        <dbReference type="ARBA" id="ARBA00023235"/>
    </source>
</evidence>
<dbReference type="InterPro" id="IPR036724">
    <property type="entry name" value="Cobalamin-bd_sf"/>
</dbReference>
<dbReference type="GO" id="GO:0046872">
    <property type="term" value="F:metal ion binding"/>
    <property type="evidence" value="ECO:0007669"/>
    <property type="project" value="UniProtKB-KW"/>
</dbReference>
<dbReference type="EMBL" id="VNIB01000003">
    <property type="protein sequence ID" value="TYO99206.1"/>
    <property type="molecule type" value="Genomic_DNA"/>
</dbReference>
<dbReference type="SUPFAM" id="SSF52242">
    <property type="entry name" value="Cobalamin (vitamin B12)-binding domain"/>
    <property type="match status" value="1"/>
</dbReference>
<dbReference type="CDD" id="cd03679">
    <property type="entry name" value="MM_CoA_mutase_alpha_like"/>
    <property type="match status" value="1"/>
</dbReference>
<gene>
    <name evidence="10" type="ORF">EDC39_10349</name>
</gene>
<feature type="compositionally biased region" description="Basic and acidic residues" evidence="8">
    <location>
        <begin position="12"/>
        <end position="26"/>
    </location>
</feature>
<keyword evidence="11" id="KW-1185">Reference proteome</keyword>
<name>A0A5D3WM99_9BACT</name>
<dbReference type="FunFam" id="3.20.20.240:FF:000001">
    <property type="entry name" value="Probable methylmalonyl-coa mutase"/>
    <property type="match status" value="1"/>
</dbReference>
<dbReference type="FunFam" id="3.40.50.280:FF:000002">
    <property type="entry name" value="Methylmalonyl-CoA mutase, mitochondrial"/>
    <property type="match status" value="1"/>
</dbReference>
<dbReference type="PANTHER" id="PTHR48101">
    <property type="entry name" value="METHYLMALONYL-COA MUTASE, MITOCHONDRIAL-RELATED"/>
    <property type="match status" value="1"/>
</dbReference>
<comment type="cofactor">
    <cofactor evidence="1">
        <name>adenosylcob(III)alamin</name>
        <dbReference type="ChEBI" id="CHEBI:18408"/>
    </cofactor>
</comment>
<accession>A0A5D3WM99</accession>
<dbReference type="GO" id="GO:0005737">
    <property type="term" value="C:cytoplasm"/>
    <property type="evidence" value="ECO:0007669"/>
    <property type="project" value="TreeGrafter"/>
</dbReference>
<evidence type="ECO:0000256" key="2">
    <source>
        <dbReference type="ARBA" id="ARBA00008465"/>
    </source>
</evidence>
<comment type="similarity">
    <text evidence="2">Belongs to the methylmalonyl-CoA mutase family.</text>
</comment>
<dbReference type="EC" id="5.4.99.2" evidence="3"/>
<evidence type="ECO:0000256" key="3">
    <source>
        <dbReference type="ARBA" id="ARBA00012398"/>
    </source>
</evidence>
<evidence type="ECO:0000256" key="7">
    <source>
        <dbReference type="ARBA" id="ARBA00023285"/>
    </source>
</evidence>
<proteinExistence type="inferred from homology"/>
<dbReference type="InterPro" id="IPR016176">
    <property type="entry name" value="Cbl-dep_enz_cat"/>
</dbReference>
<feature type="domain" description="B12-binding" evidence="9">
    <location>
        <begin position="584"/>
        <end position="715"/>
    </location>
</feature>
<dbReference type="PROSITE" id="PS51332">
    <property type="entry name" value="B12_BINDING"/>
    <property type="match status" value="1"/>
</dbReference>
<evidence type="ECO:0000259" key="9">
    <source>
        <dbReference type="PROSITE" id="PS51332"/>
    </source>
</evidence>
<dbReference type="SUPFAM" id="SSF51703">
    <property type="entry name" value="Cobalamin (vitamin B12)-dependent enzymes"/>
    <property type="match status" value="1"/>
</dbReference>
<protein>
    <recommendedName>
        <fullName evidence="3">methylmalonyl-CoA mutase</fullName>
        <ecNumber evidence="3">5.4.99.2</ecNumber>
    </recommendedName>
</protein>
<dbReference type="CDD" id="cd02071">
    <property type="entry name" value="MM_CoA_mut_B12_BD"/>
    <property type="match status" value="1"/>
</dbReference>
<dbReference type="Gene3D" id="3.40.50.280">
    <property type="entry name" value="Cobalamin-binding domain"/>
    <property type="match status" value="1"/>
</dbReference>
<dbReference type="NCBIfam" id="TIGR00641">
    <property type="entry name" value="acid_CoA_mut_N"/>
    <property type="match status" value="1"/>
</dbReference>
<evidence type="ECO:0000256" key="1">
    <source>
        <dbReference type="ARBA" id="ARBA00001922"/>
    </source>
</evidence>
<dbReference type="InterPro" id="IPR006098">
    <property type="entry name" value="MMCoA_mutase_a_cat"/>
</dbReference>
<reference evidence="10 11" key="1">
    <citation type="submission" date="2019-07" db="EMBL/GenBank/DDBJ databases">
        <title>Genomic Encyclopedia of Type Strains, Phase IV (KMG-IV): sequencing the most valuable type-strain genomes for metagenomic binning, comparative biology and taxonomic classification.</title>
        <authorList>
            <person name="Goeker M."/>
        </authorList>
    </citation>
    <scope>NUCLEOTIDE SEQUENCE [LARGE SCALE GENOMIC DNA]</scope>
    <source>
        <strain evidence="10 11">SS015</strain>
    </source>
</reference>
<dbReference type="NCBIfam" id="TIGR00640">
    <property type="entry name" value="acid_CoA_mut_C"/>
    <property type="match status" value="1"/>
</dbReference>
<keyword evidence="7" id="KW-0170">Cobalt</keyword>
<evidence type="ECO:0000256" key="4">
    <source>
        <dbReference type="ARBA" id="ARBA00022628"/>
    </source>
</evidence>
<dbReference type="InterPro" id="IPR006159">
    <property type="entry name" value="Acid_CoA_mut_C"/>
</dbReference>
<feature type="region of interest" description="Disordered" evidence="8">
    <location>
        <begin position="1"/>
        <end position="26"/>
    </location>
</feature>
<dbReference type="NCBIfam" id="NF006944">
    <property type="entry name" value="PRK09426.1"/>
    <property type="match status" value="1"/>
</dbReference>
<dbReference type="GO" id="GO:0004494">
    <property type="term" value="F:methylmalonyl-CoA mutase activity"/>
    <property type="evidence" value="ECO:0007669"/>
    <property type="project" value="UniProtKB-EC"/>
</dbReference>
<sequence length="715" mass="78056">MSKFPRPTLADWEAKAKKEKKTDDLSGFKWETPEGITVKPLYTEQDLEKLETLGTLPGLPPYVRGPMATMYAGRPWTVRQYAGFSTAEESNAFYRRNLAAGQQGLSVAFDLATHRGYDSDHPRVVGDVGKAGVAIDSVEDMKILFDGIPLDKVSVSMTMNGAVLPIMANFIVAAEEQGVTQEKLAGTIQNDILKEFMVRNTYIYPPAPSMRIIADIIEYTSKFMPKFNSISISGYHIQEAGANAALELAFTLGDGLEYVKTALARGLDIDAFAPRLSFFFGIGMNFFMEAAKLRAARFLWAELMQQFNPKNPKSLALRTHCQTSGWSLTEQDPYNNVIRTTLEALAAVLGGTQSLHTNALDEAIALPTDHSARIARNTQLIIQEETGICNVVDPLGGSYYVENLTASLVNEARKVLAEIDEMGGMTRAIESGMPKLRIEESAARKQAAIDSGRDVIVGVNKYQLAEEEEIEVLEVDNTAVREAQIARLQKIRAERDNDACRQALDAITAACENERQNLLELCVEAARRRATVGEISDAMEKVFGRHKAEIKLVSGAYGTVVEKDEDFAELKKRIAAFTEKEGRRPRILIAKMGQDGHDRGAKVVASAYADAGFDVDVGPLFQTPEEAARMAVENDVHVVGVSSLAAGHKTLVPQLIDELKKLGAEDIAVVCGGVIPRQDYDALYAAGASRIFGPGTPITVSAGQTLDAIEEKKAN</sequence>
<dbReference type="GO" id="GO:0031419">
    <property type="term" value="F:cobalamin binding"/>
    <property type="evidence" value="ECO:0007669"/>
    <property type="project" value="UniProtKB-KW"/>
</dbReference>
<dbReference type="AlphaFoldDB" id="A0A5D3WM99"/>
<organism evidence="10 11">
    <name type="scientific">Geothermobacter ehrlichii</name>
    <dbReference type="NCBI Taxonomy" id="213224"/>
    <lineage>
        <taxon>Bacteria</taxon>
        <taxon>Pseudomonadati</taxon>
        <taxon>Thermodesulfobacteriota</taxon>
        <taxon>Desulfuromonadia</taxon>
        <taxon>Desulfuromonadales</taxon>
        <taxon>Geothermobacteraceae</taxon>
        <taxon>Geothermobacter</taxon>
    </lineage>
</organism>
<evidence type="ECO:0000256" key="5">
    <source>
        <dbReference type="ARBA" id="ARBA00022723"/>
    </source>
</evidence>
<dbReference type="Pfam" id="PF01642">
    <property type="entry name" value="MM_CoA_mutase"/>
    <property type="match status" value="1"/>
</dbReference>
<dbReference type="InterPro" id="IPR006158">
    <property type="entry name" value="Cobalamin-bd"/>
</dbReference>
<keyword evidence="4" id="KW-0846">Cobalamin</keyword>
<dbReference type="GO" id="GO:0019678">
    <property type="term" value="P:propionate metabolic process, methylmalonyl pathway"/>
    <property type="evidence" value="ECO:0007669"/>
    <property type="project" value="TreeGrafter"/>
</dbReference>
<dbReference type="Proteomes" id="UP000324159">
    <property type="component" value="Unassembled WGS sequence"/>
</dbReference>
<evidence type="ECO:0000313" key="11">
    <source>
        <dbReference type="Proteomes" id="UP000324159"/>
    </source>
</evidence>
<keyword evidence="5" id="KW-0479">Metal-binding</keyword>
<comment type="caution">
    <text evidence="10">The sequence shown here is derived from an EMBL/GenBank/DDBJ whole genome shotgun (WGS) entry which is preliminary data.</text>
</comment>
<dbReference type="PROSITE" id="PS00544">
    <property type="entry name" value="METMALONYL_COA_MUTASE"/>
    <property type="match status" value="1"/>
</dbReference>
<dbReference type="InterPro" id="IPR058549">
    <property type="entry name" value="MeMalonylCoA_mutase_a/b_site"/>
</dbReference>
<evidence type="ECO:0000256" key="8">
    <source>
        <dbReference type="SAM" id="MobiDB-lite"/>
    </source>
</evidence>
<evidence type="ECO:0000313" key="10">
    <source>
        <dbReference type="EMBL" id="TYO99206.1"/>
    </source>
</evidence>
<keyword evidence="6" id="KW-0413">Isomerase</keyword>
<dbReference type="InterPro" id="IPR006099">
    <property type="entry name" value="MeMalonylCoA_mutase_a/b_cat"/>
</dbReference>
<dbReference type="Gene3D" id="3.20.20.240">
    <property type="entry name" value="Methylmalonyl-CoA mutase"/>
    <property type="match status" value="1"/>
</dbReference>
<dbReference type="Pfam" id="PF02310">
    <property type="entry name" value="B12-binding"/>
    <property type="match status" value="1"/>
</dbReference>